<evidence type="ECO:0000313" key="3">
    <source>
        <dbReference type="EMBL" id="CAF3569800.1"/>
    </source>
</evidence>
<dbReference type="OrthoDB" id="9988207at2759"/>
<proteinExistence type="predicted"/>
<comment type="caution">
    <text evidence="2">The sequence shown here is derived from an EMBL/GenBank/DDBJ whole genome shotgun (WGS) entry which is preliminary data.</text>
</comment>
<accession>A0A814MNG5</accession>
<dbReference type="Proteomes" id="UP000663823">
    <property type="component" value="Unassembled WGS sequence"/>
</dbReference>
<name>A0A814MNG5_9BILA</name>
<reference evidence="2" key="1">
    <citation type="submission" date="2021-02" db="EMBL/GenBank/DDBJ databases">
        <authorList>
            <person name="Nowell W R."/>
        </authorList>
    </citation>
    <scope>NUCLEOTIDE SEQUENCE</scope>
</reference>
<organism evidence="2 4">
    <name type="scientific">Rotaria sordida</name>
    <dbReference type="NCBI Taxonomy" id="392033"/>
    <lineage>
        <taxon>Eukaryota</taxon>
        <taxon>Metazoa</taxon>
        <taxon>Spiralia</taxon>
        <taxon>Gnathifera</taxon>
        <taxon>Rotifera</taxon>
        <taxon>Eurotatoria</taxon>
        <taxon>Bdelloidea</taxon>
        <taxon>Philodinida</taxon>
        <taxon>Philodinidae</taxon>
        <taxon>Rotaria</taxon>
    </lineage>
</organism>
<gene>
    <name evidence="3" type="ORF">OTI717_LOCUS5246</name>
    <name evidence="2" type="ORF">RFH988_LOCUS18264</name>
</gene>
<feature type="signal peptide" evidence="1">
    <location>
        <begin position="1"/>
        <end position="22"/>
    </location>
</feature>
<evidence type="ECO:0000256" key="1">
    <source>
        <dbReference type="SAM" id="SignalP"/>
    </source>
</evidence>
<evidence type="ECO:0000313" key="4">
    <source>
        <dbReference type="Proteomes" id="UP000663882"/>
    </source>
</evidence>
<evidence type="ECO:0000313" key="2">
    <source>
        <dbReference type="EMBL" id="CAF1080480.1"/>
    </source>
</evidence>
<dbReference type="AlphaFoldDB" id="A0A814MNG5"/>
<sequence>MRLSTLCFISLSLFLLLLTTNASVDIRQRFEGLIGKTVQAAWRKIDREASGRPIEIMRESSPQSNKRITPGYVRVIISDETSRVLYTPILQPN</sequence>
<dbReference type="Proteomes" id="UP000663882">
    <property type="component" value="Unassembled WGS sequence"/>
</dbReference>
<feature type="chain" id="PRO_5036225283" evidence="1">
    <location>
        <begin position="23"/>
        <end position="93"/>
    </location>
</feature>
<dbReference type="EMBL" id="CAJNOO010001018">
    <property type="protein sequence ID" value="CAF1080480.1"/>
    <property type="molecule type" value="Genomic_DNA"/>
</dbReference>
<keyword evidence="1" id="KW-0732">Signal</keyword>
<protein>
    <submittedName>
        <fullName evidence="2">Uncharacterized protein</fullName>
    </submittedName>
</protein>
<dbReference type="EMBL" id="CAJOAX010000336">
    <property type="protein sequence ID" value="CAF3569800.1"/>
    <property type="molecule type" value="Genomic_DNA"/>
</dbReference>